<sequence>MSKTSETHEQNRTTAEVTADLFGFLDDDEEFFKPSDIVKITTDEQDDKEYQAYANSLYQRLLHRREQPDEAFVEEACNVAKGNEEQTILAPEWTEPNIDFPFGESKDELKTTIEGYEYRVPIPKPAYVQSWLTSVNHYLKAQRNHLRDLLDIDETNVADELAAIDRKAKTGEQLCKDHNRQKFVSGYLKILMTSEMMERRYKHIASECKNLKCEEDVISKGLFVQNEGQLPKFVEELGTRFVVTTSTHKLSATQTIKLIDAIFNNTPEIRAQAKIDLTSTLAQKTLKLYHHDPKRLLAEAFAEARLTTEEILALIFKRGNKDSQYTCPSCDTTVQVSKVIYHKSCSVIQWLQRTCHFQYDRDEQALREVTTRYLTPEIRHNLVRALKFSAALERDVLIRNSHEVSVWNNDGVKAKKTILKTIREDEIIGSQAWRRRHGLLTPPK</sequence>
<dbReference type="EMBL" id="GEDC01003546">
    <property type="protein sequence ID" value="JAS33752.1"/>
    <property type="molecule type" value="Transcribed_RNA"/>
</dbReference>
<name>A0A1B6E752_9HEMI</name>
<evidence type="ECO:0000313" key="1">
    <source>
        <dbReference type="EMBL" id="JAS33752.1"/>
    </source>
</evidence>
<proteinExistence type="predicted"/>
<protein>
    <submittedName>
        <fullName evidence="1">Uncharacterized protein</fullName>
    </submittedName>
</protein>
<organism evidence="1">
    <name type="scientific">Clastoptera arizonana</name>
    <name type="common">Arizona spittle bug</name>
    <dbReference type="NCBI Taxonomy" id="38151"/>
    <lineage>
        <taxon>Eukaryota</taxon>
        <taxon>Metazoa</taxon>
        <taxon>Ecdysozoa</taxon>
        <taxon>Arthropoda</taxon>
        <taxon>Hexapoda</taxon>
        <taxon>Insecta</taxon>
        <taxon>Pterygota</taxon>
        <taxon>Neoptera</taxon>
        <taxon>Paraneoptera</taxon>
        <taxon>Hemiptera</taxon>
        <taxon>Auchenorrhyncha</taxon>
        <taxon>Cercopoidea</taxon>
        <taxon>Clastopteridae</taxon>
        <taxon>Clastoptera</taxon>
    </lineage>
</organism>
<dbReference type="AlphaFoldDB" id="A0A1B6E752"/>
<reference evidence="1" key="1">
    <citation type="submission" date="2015-12" db="EMBL/GenBank/DDBJ databases">
        <title>De novo transcriptome assembly of four potential Pierce s Disease insect vectors from Arizona vineyards.</title>
        <authorList>
            <person name="Tassone E.E."/>
        </authorList>
    </citation>
    <scope>NUCLEOTIDE SEQUENCE</scope>
</reference>
<accession>A0A1B6E752</accession>
<gene>
    <name evidence="1" type="ORF">g.44408</name>
</gene>